<dbReference type="Pfam" id="PF06224">
    <property type="entry name" value="AlkZ-like"/>
    <property type="match status" value="1"/>
</dbReference>
<reference evidence="1 2" key="1">
    <citation type="submission" date="2024-09" db="EMBL/GenBank/DDBJ databases">
        <authorList>
            <person name="Sun Q."/>
            <person name="Mori K."/>
        </authorList>
    </citation>
    <scope>NUCLEOTIDE SEQUENCE [LARGE SCALE GENOMIC DNA]</scope>
    <source>
        <strain evidence="1 2">TBRC 0563</strain>
    </source>
</reference>
<dbReference type="EMBL" id="JBHLZP010000097">
    <property type="protein sequence ID" value="MFB9833619.1"/>
    <property type="molecule type" value="Genomic_DNA"/>
</dbReference>
<dbReference type="PANTHER" id="PTHR38479">
    <property type="entry name" value="LMO0824 PROTEIN"/>
    <property type="match status" value="1"/>
</dbReference>
<dbReference type="InterPro" id="IPR027417">
    <property type="entry name" value="P-loop_NTPase"/>
</dbReference>
<protein>
    <submittedName>
        <fullName evidence="1">DNA glycosylase AlkZ-like family protein</fullName>
    </submittedName>
</protein>
<keyword evidence="2" id="KW-1185">Reference proteome</keyword>
<evidence type="ECO:0000313" key="1">
    <source>
        <dbReference type="EMBL" id="MFB9833619.1"/>
    </source>
</evidence>
<dbReference type="RefSeq" id="WP_378201617.1">
    <property type="nucleotide sequence ID" value="NZ_JBHLZP010000097.1"/>
</dbReference>
<dbReference type="PANTHER" id="PTHR38479:SF2">
    <property type="entry name" value="WINGED HELIX DNA-BINDING DOMAIN-CONTAINING PROTEIN"/>
    <property type="match status" value="1"/>
</dbReference>
<accession>A0ABV5YF16</accession>
<evidence type="ECO:0000313" key="2">
    <source>
        <dbReference type="Proteomes" id="UP001589627"/>
    </source>
</evidence>
<organism evidence="1 2">
    <name type="scientific">Actinoallomurus acaciae</name>
    <dbReference type="NCBI Taxonomy" id="502577"/>
    <lineage>
        <taxon>Bacteria</taxon>
        <taxon>Bacillati</taxon>
        <taxon>Actinomycetota</taxon>
        <taxon>Actinomycetes</taxon>
        <taxon>Streptosporangiales</taxon>
        <taxon>Thermomonosporaceae</taxon>
        <taxon>Actinoallomurus</taxon>
    </lineage>
</organism>
<name>A0ABV5YF16_9ACTN</name>
<dbReference type="Gene3D" id="3.40.50.300">
    <property type="entry name" value="P-loop containing nucleotide triphosphate hydrolases"/>
    <property type="match status" value="1"/>
</dbReference>
<dbReference type="InterPro" id="IPR009351">
    <property type="entry name" value="AlkZ-like"/>
</dbReference>
<dbReference type="Proteomes" id="UP001589627">
    <property type="component" value="Unassembled WGS sequence"/>
</dbReference>
<comment type="caution">
    <text evidence="1">The sequence shown here is derived from an EMBL/GenBank/DDBJ whole genome shotgun (WGS) entry which is preliminary data.</text>
</comment>
<dbReference type="SUPFAM" id="SSF52540">
    <property type="entry name" value="P-loop containing nucleoside triphosphate hydrolases"/>
    <property type="match status" value="1"/>
</dbReference>
<gene>
    <name evidence="1" type="ORF">ACFFNX_15625</name>
</gene>
<sequence length="499" mass="54189">MLSEHELRAIRMRAQLLSGEPVRDVGSAVARVVGVQAQAAGPARLGVRARTGGLTAGDVDRACGTERVVVRTWAMRGTLHMVSVADVRWLVDLLGPVFARAGRRRREQLGLDDRGCERGLAAIEKVLRGSDPLPRAELVERIAGEGVRIDARSQAPAHLVMYAAMRGLICRGPDAVRDEPTYVLLDDWVAGSRRLDREEALAALARRYLAGYGPATVQDFLTWSGLPAADGKKAFALISGEIVNVDAAGTAMAALSAPGSAGECRPRLLGHFDALLLGYRGRALVLDPAYGRRIIRCQRRGTPARAERRALKRAATALVYAGGVTLVWVTGNSGTGKSTVCGVLRARGHVALDADEDGFSRWIDRAEGKVVMDPPYPIPEGWLDRYGWAIVRERVETLVGKSRSRMAFLCGSAENEADIRDLFDLIVCLVIDEDTLRHRLATRTTNAFGQHPEELAAALKWNPRMRAIYEGHGATIIDASRPLTEVVDGVIDAVHRRVS</sequence>
<proteinExistence type="predicted"/>